<dbReference type="PANTHER" id="PTHR11697">
    <property type="entry name" value="GENERAL TRANSCRIPTION FACTOR 2-RELATED ZINC FINGER PROTEIN"/>
    <property type="match status" value="1"/>
</dbReference>
<keyword evidence="3" id="KW-1185">Reference proteome</keyword>
<dbReference type="SUPFAM" id="SSF53098">
    <property type="entry name" value="Ribonuclease H-like"/>
    <property type="match status" value="1"/>
</dbReference>
<dbReference type="EMBL" id="CAMGYJ010000008">
    <property type="protein sequence ID" value="CAI0459603.1"/>
    <property type="molecule type" value="Genomic_DNA"/>
</dbReference>
<proteinExistence type="predicted"/>
<protein>
    <recommendedName>
        <fullName evidence="1">DUF4371 domain-containing protein</fullName>
    </recommendedName>
</protein>
<accession>A0AAV0NLW9</accession>
<dbReference type="Pfam" id="PF14291">
    <property type="entry name" value="DUF4371"/>
    <property type="match status" value="1"/>
</dbReference>
<dbReference type="AlphaFoldDB" id="A0AAV0NLW9"/>
<sequence length="373" mass="41896">MDYKIRLQASIDCIRHCVRQGQALRGHDESECSKNRGNFIELLKFHARGRKDVERVVLRNAPKNLQMTSPDIQKDIVHAIATEVTKQIICDIGDDIFSILVDEARDTSIKEQMAIVLRYVNEEGYVMERFLGISHVADTKALTLKMEIESMLVTNGLSLSKIRGQGYDGASNMSGEINGLKTLILAENSSAYYVHCFAHQLQLTLVAVARHHGDIGGFFKAVSDLINLVGGSCKRMDKIRECQAAKVVEALYHGELETGRGLNQEVGLKRPCDTRWGSHFDTLLNLSRIYSSVIDCLDIIKWDGNSDAKADASCLLRLVQNFDFVFIMKMMIEVLAITSDLSSTLQRKDQDIVNAMHLVRGSKFRLQEMRDKG</sequence>
<dbReference type="PANTHER" id="PTHR11697:SF230">
    <property type="entry name" value="ZINC FINGER, MYM DOMAIN CONTAINING 1"/>
    <property type="match status" value="1"/>
</dbReference>
<feature type="domain" description="DUF4371" evidence="1">
    <location>
        <begin position="2"/>
        <end position="179"/>
    </location>
</feature>
<evidence type="ECO:0000313" key="3">
    <source>
        <dbReference type="Proteomes" id="UP001154282"/>
    </source>
</evidence>
<dbReference type="InterPro" id="IPR025398">
    <property type="entry name" value="DUF4371"/>
</dbReference>
<dbReference type="InterPro" id="IPR055298">
    <property type="entry name" value="AtLOH3-like"/>
</dbReference>
<organism evidence="2 3">
    <name type="scientific">Linum tenue</name>
    <dbReference type="NCBI Taxonomy" id="586396"/>
    <lineage>
        <taxon>Eukaryota</taxon>
        <taxon>Viridiplantae</taxon>
        <taxon>Streptophyta</taxon>
        <taxon>Embryophyta</taxon>
        <taxon>Tracheophyta</taxon>
        <taxon>Spermatophyta</taxon>
        <taxon>Magnoliopsida</taxon>
        <taxon>eudicotyledons</taxon>
        <taxon>Gunneridae</taxon>
        <taxon>Pentapetalae</taxon>
        <taxon>rosids</taxon>
        <taxon>fabids</taxon>
        <taxon>Malpighiales</taxon>
        <taxon>Linaceae</taxon>
        <taxon>Linum</taxon>
    </lineage>
</organism>
<gene>
    <name evidence="2" type="ORF">LITE_LOCUS34090</name>
</gene>
<dbReference type="InterPro" id="IPR012337">
    <property type="entry name" value="RNaseH-like_sf"/>
</dbReference>
<reference evidence="2" key="1">
    <citation type="submission" date="2022-08" db="EMBL/GenBank/DDBJ databases">
        <authorList>
            <person name="Gutierrez-Valencia J."/>
        </authorList>
    </citation>
    <scope>NUCLEOTIDE SEQUENCE</scope>
</reference>
<name>A0AAV0NLW9_9ROSI</name>
<evidence type="ECO:0000259" key="1">
    <source>
        <dbReference type="Pfam" id="PF14291"/>
    </source>
</evidence>
<dbReference type="Proteomes" id="UP001154282">
    <property type="component" value="Unassembled WGS sequence"/>
</dbReference>
<evidence type="ECO:0000313" key="2">
    <source>
        <dbReference type="EMBL" id="CAI0459603.1"/>
    </source>
</evidence>
<comment type="caution">
    <text evidence="2">The sequence shown here is derived from an EMBL/GenBank/DDBJ whole genome shotgun (WGS) entry which is preliminary data.</text>
</comment>